<proteinExistence type="predicted"/>
<reference evidence="1 2" key="1">
    <citation type="submission" date="2020-02" db="EMBL/GenBank/DDBJ databases">
        <title>Geodermatophilus sabuli CPCC 205279 I12A-02694.</title>
        <authorList>
            <person name="Jiang Z."/>
        </authorList>
    </citation>
    <scope>NUCLEOTIDE SEQUENCE [LARGE SCALE GENOMIC DNA]</scope>
    <source>
        <strain evidence="1 2">I12A-02694</strain>
    </source>
</reference>
<organism evidence="1 2">
    <name type="scientific">Geodermatophilus sabuli</name>
    <dbReference type="NCBI Taxonomy" id="1564158"/>
    <lineage>
        <taxon>Bacteria</taxon>
        <taxon>Bacillati</taxon>
        <taxon>Actinomycetota</taxon>
        <taxon>Actinomycetes</taxon>
        <taxon>Geodermatophilales</taxon>
        <taxon>Geodermatophilaceae</taxon>
        <taxon>Geodermatophilus</taxon>
    </lineage>
</organism>
<dbReference type="EMBL" id="JAAGWF010000018">
    <property type="protein sequence ID" value="NEK59479.1"/>
    <property type="molecule type" value="Genomic_DNA"/>
</dbReference>
<dbReference type="Proteomes" id="UP000470246">
    <property type="component" value="Unassembled WGS sequence"/>
</dbReference>
<gene>
    <name evidence="1" type="ORF">GCU56_16595</name>
</gene>
<evidence type="ECO:0000313" key="1">
    <source>
        <dbReference type="EMBL" id="NEK59479.1"/>
    </source>
</evidence>
<protein>
    <submittedName>
        <fullName evidence="1">Uncharacterized protein</fullName>
    </submittedName>
</protein>
<name>A0A7K3W3L3_9ACTN</name>
<accession>A0A7K3W3L3</accession>
<keyword evidence="2" id="KW-1185">Reference proteome</keyword>
<dbReference type="RefSeq" id="WP_163482852.1">
    <property type="nucleotide sequence ID" value="NZ_JAAGWF010000018.1"/>
</dbReference>
<sequence length="47" mass="5206">MTLVRDEEEPRVERHQQLQVRATVAPAPYAAAVREMLRAPVGPVPAV</sequence>
<comment type="caution">
    <text evidence="1">The sequence shown here is derived from an EMBL/GenBank/DDBJ whole genome shotgun (WGS) entry which is preliminary data.</text>
</comment>
<dbReference type="AlphaFoldDB" id="A0A7K3W3L3"/>
<evidence type="ECO:0000313" key="2">
    <source>
        <dbReference type="Proteomes" id="UP000470246"/>
    </source>
</evidence>